<dbReference type="KEGG" id="msil:METEAL_30590"/>
<proteinExistence type="inferred from homology"/>
<dbReference type="GO" id="GO:0106141">
    <property type="term" value="F:flavin prenyltransferase activity"/>
    <property type="evidence" value="ECO:0007669"/>
    <property type="project" value="UniProtKB-EC"/>
</dbReference>
<feature type="binding site" evidence="5">
    <location>
        <begin position="91"/>
        <end position="94"/>
    </location>
    <ligand>
        <name>FMN</name>
        <dbReference type="ChEBI" id="CHEBI:58210"/>
    </ligand>
</feature>
<comment type="caution">
    <text evidence="5">Lacks conserved residue(s) required for the propagation of feature annotation.</text>
</comment>
<feature type="binding site" evidence="5">
    <location>
        <position position="40"/>
    </location>
    <ligand>
        <name>FMN</name>
        <dbReference type="ChEBI" id="CHEBI:58210"/>
    </ligand>
</feature>
<name>A0AA48GQK0_9BACT</name>
<keyword evidence="1 5" id="KW-0637">Prenyltransferase</keyword>
<comment type="similarity">
    <text evidence="5">Belongs to the UbiX/PAD1 family.</text>
</comment>
<keyword evidence="8" id="KW-1185">Reference proteome</keyword>
<comment type="function">
    <text evidence="5">Flavin prenyltransferase that catalyzes the synthesis of the prenylated FMN cofactor (prenyl-FMN) for 4-hydroxy-3-polyprenylbenzoic acid decarboxylase UbiD. The prenyltransferase is metal-independent and links a dimethylallyl moiety from dimethylallyl monophosphate (DMAP) to the flavin N5 and C6 atoms of FMN.</text>
</comment>
<keyword evidence="4 5" id="KW-0808">Transferase</keyword>
<keyword evidence="3 5" id="KW-0288">FMN</keyword>
<gene>
    <name evidence="7" type="primary">ubiX_2</name>
    <name evidence="5" type="synonym">ubiX</name>
    <name evidence="7" type="ORF">METEAL_30590</name>
</gene>
<dbReference type="Proteomes" id="UP001238179">
    <property type="component" value="Chromosome"/>
</dbReference>
<dbReference type="PANTHER" id="PTHR43374">
    <property type="entry name" value="FLAVIN PRENYLTRANSFERASE"/>
    <property type="match status" value="1"/>
</dbReference>
<protein>
    <recommendedName>
        <fullName evidence="5">Flavin prenyltransferase UbiX</fullName>
        <ecNumber evidence="5">2.5.1.129</ecNumber>
    </recommendedName>
</protein>
<evidence type="ECO:0000256" key="3">
    <source>
        <dbReference type="ARBA" id="ARBA00022643"/>
    </source>
</evidence>
<reference evidence="8" key="1">
    <citation type="journal article" date="2023" name="Int. J. Syst. Evol. Microbiol.">
        <title>Mesoterricola silvestris gen. nov., sp. nov., Mesoterricola sediminis sp. nov., Geothrix oryzae sp. nov., Geothrix edaphica sp. nov., Geothrix rubra sp. nov., and Geothrix limicola sp. nov., six novel members of Acidobacteriota isolated from soils.</title>
        <authorList>
            <person name="Itoh H."/>
            <person name="Sugisawa Y."/>
            <person name="Mise K."/>
            <person name="Xu Z."/>
            <person name="Kuniyasu M."/>
            <person name="Ushijima N."/>
            <person name="Kawano K."/>
            <person name="Kobayashi E."/>
            <person name="Shiratori Y."/>
            <person name="Masuda Y."/>
            <person name="Senoo K."/>
        </authorList>
    </citation>
    <scope>NUCLEOTIDE SEQUENCE [LARGE SCALE GENOMIC DNA]</scope>
    <source>
        <strain evidence="8">W79</strain>
    </source>
</reference>
<evidence type="ECO:0000256" key="4">
    <source>
        <dbReference type="ARBA" id="ARBA00022679"/>
    </source>
</evidence>
<keyword evidence="2 5" id="KW-0285">Flavoprotein</keyword>
<evidence type="ECO:0000256" key="5">
    <source>
        <dbReference type="HAMAP-Rule" id="MF_01984"/>
    </source>
</evidence>
<organism evidence="7 8">
    <name type="scientific">Mesoterricola silvestris</name>
    <dbReference type="NCBI Taxonomy" id="2927979"/>
    <lineage>
        <taxon>Bacteria</taxon>
        <taxon>Pseudomonadati</taxon>
        <taxon>Acidobacteriota</taxon>
        <taxon>Holophagae</taxon>
        <taxon>Holophagales</taxon>
        <taxon>Holophagaceae</taxon>
        <taxon>Mesoterricola</taxon>
    </lineage>
</organism>
<dbReference type="InterPro" id="IPR036551">
    <property type="entry name" value="Flavin_trans-like"/>
</dbReference>
<evidence type="ECO:0000313" key="8">
    <source>
        <dbReference type="Proteomes" id="UP001238179"/>
    </source>
</evidence>
<dbReference type="SUPFAM" id="SSF52507">
    <property type="entry name" value="Homo-oligomeric flavin-containing Cys decarboxylases, HFCD"/>
    <property type="match status" value="1"/>
</dbReference>
<dbReference type="HAMAP" id="MF_01984">
    <property type="entry name" value="ubiX_pad"/>
    <property type="match status" value="1"/>
</dbReference>
<dbReference type="PANTHER" id="PTHR43374:SF1">
    <property type="entry name" value="FLAVIN PRENYLTRANSFERASE PAD1, MITOCHONDRIAL"/>
    <property type="match status" value="1"/>
</dbReference>
<feature type="binding site" evidence="5">
    <location>
        <position position="156"/>
    </location>
    <ligand>
        <name>dimethylallyl phosphate</name>
        <dbReference type="ChEBI" id="CHEBI:88052"/>
    </ligand>
</feature>
<feature type="binding site" evidence="5">
    <location>
        <position position="126"/>
    </location>
    <ligand>
        <name>FMN</name>
        <dbReference type="ChEBI" id="CHEBI:58210"/>
    </ligand>
</feature>
<dbReference type="EMBL" id="AP027080">
    <property type="protein sequence ID" value="BDU73885.1"/>
    <property type="molecule type" value="Genomic_DNA"/>
</dbReference>
<dbReference type="Gene3D" id="3.40.50.1950">
    <property type="entry name" value="Flavin prenyltransferase-like"/>
    <property type="match status" value="1"/>
</dbReference>
<dbReference type="GO" id="GO:0016831">
    <property type="term" value="F:carboxy-lyase activity"/>
    <property type="evidence" value="ECO:0007669"/>
    <property type="project" value="TreeGrafter"/>
</dbReference>
<evidence type="ECO:0000259" key="6">
    <source>
        <dbReference type="Pfam" id="PF02441"/>
    </source>
</evidence>
<evidence type="ECO:0000256" key="2">
    <source>
        <dbReference type="ARBA" id="ARBA00022630"/>
    </source>
</evidence>
<dbReference type="InterPro" id="IPR003382">
    <property type="entry name" value="Flavoprotein"/>
</dbReference>
<dbReference type="Pfam" id="PF02441">
    <property type="entry name" value="Flavoprotein"/>
    <property type="match status" value="1"/>
</dbReference>
<accession>A0AA48GQK0</accession>
<dbReference type="NCBIfam" id="TIGR00421">
    <property type="entry name" value="ubiX_pad"/>
    <property type="match status" value="1"/>
</dbReference>
<evidence type="ECO:0000313" key="7">
    <source>
        <dbReference type="EMBL" id="BDU73885.1"/>
    </source>
</evidence>
<dbReference type="InterPro" id="IPR004507">
    <property type="entry name" value="UbiX-like"/>
</dbReference>
<dbReference type="RefSeq" id="WP_316412552.1">
    <property type="nucleotide sequence ID" value="NZ_AP027080.1"/>
</dbReference>
<feature type="binding site" evidence="5">
    <location>
        <position position="172"/>
    </location>
    <ligand>
        <name>dimethylallyl phosphate</name>
        <dbReference type="ChEBI" id="CHEBI:88052"/>
    </ligand>
</feature>
<feature type="binding site" evidence="5">
    <location>
        <begin position="13"/>
        <end position="15"/>
    </location>
    <ligand>
        <name>FMN</name>
        <dbReference type="ChEBI" id="CHEBI:58210"/>
    </ligand>
</feature>
<dbReference type="EC" id="2.5.1.129" evidence="5"/>
<evidence type="ECO:0000256" key="1">
    <source>
        <dbReference type="ARBA" id="ARBA00022602"/>
    </source>
</evidence>
<feature type="domain" description="Flavoprotein" evidence="6">
    <location>
        <begin position="5"/>
        <end position="175"/>
    </location>
</feature>
<dbReference type="NCBIfam" id="NF004685">
    <property type="entry name" value="PRK06029.1"/>
    <property type="match status" value="1"/>
</dbReference>
<sequence>MSGPKRLVVGISGASCANLAIRLLQAMRGQEGWETDLVTTDGARRTLEHELHLAPGELEALATRIHDVRNIGATIASGTYRTEGMVVIPCSMKTVAGIAHGYSENLLLRAADVTLKERRKLVLLARETPLSVIHLQNMLTLATMGVVIMPPVLTSYHGPASVGDMEDHLVGKVMAEFGMEYEKFRRWKG</sequence>
<comment type="catalytic activity">
    <reaction evidence="5">
        <text>dimethylallyl phosphate + FMNH2 = prenylated FMNH2 + phosphate</text>
        <dbReference type="Rhea" id="RHEA:37743"/>
        <dbReference type="ChEBI" id="CHEBI:43474"/>
        <dbReference type="ChEBI" id="CHEBI:57618"/>
        <dbReference type="ChEBI" id="CHEBI:87467"/>
        <dbReference type="ChEBI" id="CHEBI:88052"/>
        <dbReference type="EC" id="2.5.1.129"/>
    </reaction>
</comment>
<dbReference type="AlphaFoldDB" id="A0AA48GQK0"/>